<evidence type="ECO:0000313" key="3">
    <source>
        <dbReference type="EMBL" id="QJA80048.1"/>
    </source>
</evidence>
<dbReference type="EMBL" id="MT142404">
    <property type="protein sequence ID" value="QJA80048.1"/>
    <property type="molecule type" value="Genomic_DNA"/>
</dbReference>
<keyword evidence="1" id="KW-0472">Membrane</keyword>
<evidence type="ECO:0000256" key="1">
    <source>
        <dbReference type="SAM" id="Phobius"/>
    </source>
</evidence>
<dbReference type="AlphaFoldDB" id="A0A6H1ZMK4"/>
<name>A0A6H1ZMK4_9ZZZZ</name>
<accession>A0A6H1ZMK4</accession>
<gene>
    <name evidence="3" type="ORF">MM415A00786_0016</name>
    <name evidence="2" type="ORF">TM448A01242_0007</name>
    <name evidence="4" type="ORF">TM448B01362_0008</name>
</gene>
<keyword evidence="1" id="KW-0812">Transmembrane</keyword>
<sequence length="144" mass="14686">MKLTLGVRTVNGTAGAAAWEISTGATPGRARLLELGFFLAAATASVYGLGRPAAIGTTPTTPVNFLPEDPNDVIAANVVLSALAWGVAPTVPAAYLRRIALPATIGAGVIWTFPTGIVIPASYGLVLWNIGTNGLVDAYAVLDI</sequence>
<reference evidence="2" key="1">
    <citation type="submission" date="2020-03" db="EMBL/GenBank/DDBJ databases">
        <title>The deep terrestrial virosphere.</title>
        <authorList>
            <person name="Holmfeldt K."/>
            <person name="Nilsson E."/>
            <person name="Simone D."/>
            <person name="Lopez-Fernandez M."/>
            <person name="Wu X."/>
            <person name="de Brujin I."/>
            <person name="Lundin D."/>
            <person name="Andersson A."/>
            <person name="Bertilsson S."/>
            <person name="Dopson M."/>
        </authorList>
    </citation>
    <scope>NUCLEOTIDE SEQUENCE</scope>
    <source>
        <strain evidence="3">MM415A00786</strain>
        <strain evidence="2">TM448A01242</strain>
        <strain evidence="4">TM448B01362</strain>
    </source>
</reference>
<keyword evidence="1" id="KW-1133">Transmembrane helix</keyword>
<feature type="transmembrane region" description="Helical" evidence="1">
    <location>
        <begin position="32"/>
        <end position="54"/>
    </location>
</feature>
<dbReference type="EMBL" id="MT144121">
    <property type="protein sequence ID" value="QJA49163.1"/>
    <property type="molecule type" value="Genomic_DNA"/>
</dbReference>
<protein>
    <submittedName>
        <fullName evidence="2">Uncharacterized protein</fullName>
    </submittedName>
</protein>
<organism evidence="2">
    <name type="scientific">viral metagenome</name>
    <dbReference type="NCBI Taxonomy" id="1070528"/>
    <lineage>
        <taxon>unclassified sequences</taxon>
        <taxon>metagenomes</taxon>
        <taxon>organismal metagenomes</taxon>
    </lineage>
</organism>
<evidence type="ECO:0000313" key="2">
    <source>
        <dbReference type="EMBL" id="QJA49163.1"/>
    </source>
</evidence>
<feature type="transmembrane region" description="Helical" evidence="1">
    <location>
        <begin position="74"/>
        <end position="96"/>
    </location>
</feature>
<feature type="transmembrane region" description="Helical" evidence="1">
    <location>
        <begin position="108"/>
        <end position="130"/>
    </location>
</feature>
<dbReference type="EMBL" id="MT144746">
    <property type="protein sequence ID" value="QJH98663.1"/>
    <property type="molecule type" value="Genomic_DNA"/>
</dbReference>
<evidence type="ECO:0000313" key="4">
    <source>
        <dbReference type="EMBL" id="QJH98663.1"/>
    </source>
</evidence>
<proteinExistence type="predicted"/>